<dbReference type="eggNOG" id="COG1433">
    <property type="taxonomic scope" value="Bacteria"/>
</dbReference>
<dbReference type="Pfam" id="PF02579">
    <property type="entry name" value="Nitro_FeMo-Co"/>
    <property type="match status" value="1"/>
</dbReference>
<evidence type="ECO:0000256" key="2">
    <source>
        <dbReference type="ARBA" id="ARBA00023231"/>
    </source>
</evidence>
<dbReference type="EMBL" id="JQCR01000003">
    <property type="protein sequence ID" value="KGE18382.1"/>
    <property type="molecule type" value="Genomic_DNA"/>
</dbReference>
<gene>
    <name evidence="4" type="ORF">PWYN_28140</name>
</gene>
<dbReference type="PANTHER" id="PTHR33937">
    <property type="entry name" value="IRON-MOLYBDENUM PROTEIN-RELATED-RELATED"/>
    <property type="match status" value="1"/>
</dbReference>
<dbReference type="RefSeq" id="WP_036658485.1">
    <property type="nucleotide sequence ID" value="NZ_JQCR01000003.1"/>
</dbReference>
<sequence length="138" mass="15164">MKVAFATDDGIRVNAHFGQSPMFAVYNVTKSGGELMELRKLPDVLFQDEAGRIDSRLEAVGDCTLIFLMQIGASAAARVTRRKIMPVKVPFGSPVDEQVKRLVEMLQGKPPMWLAKVLRLEEEGQEGTEGEDLNGTDG</sequence>
<keyword evidence="2" id="KW-0535">Nitrogen fixation</keyword>
<accession>A0A098MA21</accession>
<comment type="caution">
    <text evidence="4">The sequence shown here is derived from an EMBL/GenBank/DDBJ whole genome shotgun (WGS) entry which is preliminary data.</text>
</comment>
<dbReference type="CDD" id="cd00853">
    <property type="entry name" value="NifX"/>
    <property type="match status" value="1"/>
</dbReference>
<dbReference type="Gene3D" id="3.30.420.130">
    <property type="entry name" value="Dinitrogenase iron-molybdenum cofactor biosynthesis domain"/>
    <property type="match status" value="1"/>
</dbReference>
<proteinExistence type="inferred from homology"/>
<evidence type="ECO:0000313" key="5">
    <source>
        <dbReference type="Proteomes" id="UP000029734"/>
    </source>
</evidence>
<keyword evidence="5" id="KW-1185">Reference proteome</keyword>
<dbReference type="InterPro" id="IPR034169">
    <property type="entry name" value="NifX-like"/>
</dbReference>
<dbReference type="Proteomes" id="UP000029734">
    <property type="component" value="Unassembled WGS sequence"/>
</dbReference>
<dbReference type="InterPro" id="IPR003731">
    <property type="entry name" value="Di-Nase_FeMo-co_biosynth"/>
</dbReference>
<dbReference type="SUPFAM" id="SSF53146">
    <property type="entry name" value="Nitrogenase accessory factor-like"/>
    <property type="match status" value="1"/>
</dbReference>
<dbReference type="AlphaFoldDB" id="A0A098MA21"/>
<evidence type="ECO:0000259" key="3">
    <source>
        <dbReference type="Pfam" id="PF02579"/>
    </source>
</evidence>
<reference evidence="4 5" key="1">
    <citation type="submission" date="2014-08" db="EMBL/GenBank/DDBJ databases">
        <authorList>
            <person name="den Bakker H.C."/>
        </authorList>
    </citation>
    <scope>NUCLEOTIDE SEQUENCE [LARGE SCALE GENOMIC DNA]</scope>
    <source>
        <strain evidence="4 5">DSM 18334</strain>
    </source>
</reference>
<dbReference type="InterPro" id="IPR036105">
    <property type="entry name" value="DiNase_FeMo-co_biosyn_sf"/>
</dbReference>
<dbReference type="InterPro" id="IPR051840">
    <property type="entry name" value="NifX/NifY_domain"/>
</dbReference>
<dbReference type="STRING" id="268407.PWYN_28140"/>
<dbReference type="OrthoDB" id="9797941at2"/>
<name>A0A098MA21_9BACL</name>
<organism evidence="4 5">
    <name type="scientific">Paenibacillus wynnii</name>
    <dbReference type="NCBI Taxonomy" id="268407"/>
    <lineage>
        <taxon>Bacteria</taxon>
        <taxon>Bacillati</taxon>
        <taxon>Bacillota</taxon>
        <taxon>Bacilli</taxon>
        <taxon>Bacillales</taxon>
        <taxon>Paenibacillaceae</taxon>
        <taxon>Paenibacillus</taxon>
    </lineage>
</organism>
<evidence type="ECO:0000313" key="4">
    <source>
        <dbReference type="EMBL" id="KGE18382.1"/>
    </source>
</evidence>
<comment type="similarity">
    <text evidence="1">Belongs to the NifX/NifY family.</text>
</comment>
<feature type="domain" description="Dinitrogenase iron-molybdenum cofactor biosynthesis" evidence="3">
    <location>
        <begin position="9"/>
        <end position="103"/>
    </location>
</feature>
<protein>
    <submittedName>
        <fullName evidence="4">Nitrogen fixation protein NifX</fullName>
    </submittedName>
</protein>
<reference evidence="4 5" key="2">
    <citation type="submission" date="2014-10" db="EMBL/GenBank/DDBJ databases">
        <title>Comparative genomics of the Paenibacillus odorifer group.</title>
        <authorList>
            <person name="Tsai Y.-C."/>
            <person name="Martin N."/>
            <person name="Korlach J."/>
            <person name="Wiedmann M."/>
        </authorList>
    </citation>
    <scope>NUCLEOTIDE SEQUENCE [LARGE SCALE GENOMIC DNA]</scope>
    <source>
        <strain evidence="4 5">DSM 18334</strain>
    </source>
</reference>
<evidence type="ECO:0000256" key="1">
    <source>
        <dbReference type="ARBA" id="ARBA00010285"/>
    </source>
</evidence>
<dbReference type="PANTHER" id="PTHR33937:SF1">
    <property type="entry name" value="IRON-MOLIBDENUM COFACTOR PROCESSING PROTEIN"/>
    <property type="match status" value="1"/>
</dbReference>